<organism evidence="1 2">
    <name type="scientific">Rhizoctonia solani</name>
    <dbReference type="NCBI Taxonomy" id="456999"/>
    <lineage>
        <taxon>Eukaryota</taxon>
        <taxon>Fungi</taxon>
        <taxon>Dikarya</taxon>
        <taxon>Basidiomycota</taxon>
        <taxon>Agaricomycotina</taxon>
        <taxon>Agaricomycetes</taxon>
        <taxon>Cantharellales</taxon>
        <taxon>Ceratobasidiaceae</taxon>
        <taxon>Rhizoctonia</taxon>
    </lineage>
</organism>
<proteinExistence type="predicted"/>
<evidence type="ECO:0000313" key="2">
    <source>
        <dbReference type="Proteomes" id="UP000602905"/>
    </source>
</evidence>
<name>A0A8H7LRU2_9AGAM</name>
<evidence type="ECO:0000313" key="1">
    <source>
        <dbReference type="EMBL" id="KAF8697708.1"/>
    </source>
</evidence>
<dbReference type="AlphaFoldDB" id="A0A8H7LRU2"/>
<dbReference type="Proteomes" id="UP000602905">
    <property type="component" value="Unassembled WGS sequence"/>
</dbReference>
<dbReference type="EMBL" id="JACYCD010000279">
    <property type="protein sequence ID" value="KAF8697708.1"/>
    <property type="molecule type" value="Genomic_DNA"/>
</dbReference>
<dbReference type="OrthoDB" id="3509362at2759"/>
<dbReference type="SUPFAM" id="SSF50129">
    <property type="entry name" value="GroES-like"/>
    <property type="match status" value="1"/>
</dbReference>
<reference evidence="1" key="1">
    <citation type="submission" date="2020-09" db="EMBL/GenBank/DDBJ databases">
        <title>Comparative genome analyses of four rice-infecting Rhizoctonia solani isolates reveal extensive enrichment of homogalacturonan modification genes.</title>
        <authorList>
            <person name="Lee D.-Y."/>
            <person name="Jeon J."/>
            <person name="Kim K.-T."/>
            <person name="Cheong K."/>
            <person name="Song H."/>
            <person name="Choi G."/>
            <person name="Ko J."/>
            <person name="Opiyo S.O."/>
            <person name="Zuo S."/>
            <person name="Madhav S."/>
            <person name="Lee Y.-H."/>
            <person name="Wang G.-L."/>
        </authorList>
    </citation>
    <scope>NUCLEOTIDE SEQUENCE</scope>
    <source>
        <strain evidence="1">AG1-IA WGL</strain>
    </source>
</reference>
<dbReference type="Gene3D" id="3.90.180.10">
    <property type="entry name" value="Medium-chain alcohol dehydrogenases, catalytic domain"/>
    <property type="match status" value="1"/>
</dbReference>
<accession>A0A8H7LRU2</accession>
<comment type="caution">
    <text evidence="1">The sequence shown here is derived from an EMBL/GenBank/DDBJ whole genome shotgun (WGS) entry which is preliminary data.</text>
</comment>
<feature type="non-terminal residue" evidence="1">
    <location>
        <position position="1"/>
    </location>
</feature>
<protein>
    <submittedName>
        <fullName evidence="1">Uncharacterized protein</fullName>
    </submittedName>
</protein>
<gene>
    <name evidence="1" type="ORF">RHS03_07724</name>
</gene>
<dbReference type="InterPro" id="IPR011032">
    <property type="entry name" value="GroES-like_sf"/>
</dbReference>
<sequence length="93" mass="10361">MSAIPTTAQAWRFPPDQKSWNGHKSLELRQVKITAPKQGEVLVKLHAAALNYRYFARNGQLASFLIELTLAGTFSLARDNILAHYLPAPTDRG</sequence>